<dbReference type="PANTHER" id="PTHR47186">
    <property type="entry name" value="LEUCINE-RICH REPEAT-CONTAINING PROTEIN 57"/>
    <property type="match status" value="1"/>
</dbReference>
<protein>
    <submittedName>
        <fullName evidence="4">Probable disease resistance protein At1g58390</fullName>
    </submittedName>
</protein>
<feature type="domain" description="Disease resistance R13L4/SHOC-2-like LRR" evidence="2">
    <location>
        <begin position="120"/>
        <end position="260"/>
    </location>
</feature>
<dbReference type="InterPro" id="IPR032675">
    <property type="entry name" value="LRR_dom_sf"/>
</dbReference>
<sequence>MSTEEENGEMQLLEDVANDYYMELLESNILQPAAECLYYDDKAMFRMHGNMRSFGQHLVQNYGYFQGDVEALEEAATSPSSSSVPKLHHLVITNTSPLNVIPNIVKKQTSVRTLVFTTKLEITKLPEDFFQKLKLLRILDISGSDCRVLPNSLFKLVHLRHLNLSCLPIKTLPDAIGNLINLQHLILKYCGSLLHLPESILRLHKLRSIDVHQTPLMSMPFWIHQLPQLTSLVGFVASEFSSKLKKLQTLHIVNLEVVNDLPHKVLQEHINLTNLTLSCRGEGQPYEEAEKEKMQRVL</sequence>
<dbReference type="GeneID" id="120283848"/>
<dbReference type="Gene3D" id="3.80.10.10">
    <property type="entry name" value="Ribonuclease Inhibitor"/>
    <property type="match status" value="1"/>
</dbReference>
<evidence type="ECO:0000256" key="1">
    <source>
        <dbReference type="ARBA" id="ARBA00022737"/>
    </source>
</evidence>
<dbReference type="AlphaFoldDB" id="A0AB40D721"/>
<evidence type="ECO:0000313" key="4">
    <source>
        <dbReference type="RefSeq" id="XP_039146547.1"/>
    </source>
</evidence>
<organism evidence="3 4">
    <name type="scientific">Dioscorea cayennensis subsp. rotundata</name>
    <name type="common">White Guinea yam</name>
    <name type="synonym">Dioscorea rotundata</name>
    <dbReference type="NCBI Taxonomy" id="55577"/>
    <lineage>
        <taxon>Eukaryota</taxon>
        <taxon>Viridiplantae</taxon>
        <taxon>Streptophyta</taxon>
        <taxon>Embryophyta</taxon>
        <taxon>Tracheophyta</taxon>
        <taxon>Spermatophyta</taxon>
        <taxon>Magnoliopsida</taxon>
        <taxon>Liliopsida</taxon>
        <taxon>Dioscoreales</taxon>
        <taxon>Dioscoreaceae</taxon>
        <taxon>Dioscorea</taxon>
    </lineage>
</organism>
<gene>
    <name evidence="4" type="primary">LOC120283848</name>
</gene>
<dbReference type="Proteomes" id="UP001515500">
    <property type="component" value="Chromosome 19"/>
</dbReference>
<dbReference type="Pfam" id="PF23598">
    <property type="entry name" value="LRR_14"/>
    <property type="match status" value="1"/>
</dbReference>
<dbReference type="InterPro" id="IPR055414">
    <property type="entry name" value="LRR_R13L4/SHOC2-like"/>
</dbReference>
<reference evidence="4" key="1">
    <citation type="submission" date="2025-08" db="UniProtKB">
        <authorList>
            <consortium name="RefSeq"/>
        </authorList>
    </citation>
    <scope>IDENTIFICATION</scope>
</reference>
<proteinExistence type="predicted"/>
<keyword evidence="3" id="KW-1185">Reference proteome</keyword>
<keyword evidence="1" id="KW-0677">Repeat</keyword>
<dbReference type="RefSeq" id="XP_039146547.1">
    <property type="nucleotide sequence ID" value="XM_039290613.1"/>
</dbReference>
<dbReference type="PANTHER" id="PTHR47186:SF3">
    <property type="entry name" value="OS09G0267800 PROTEIN"/>
    <property type="match status" value="1"/>
</dbReference>
<accession>A0AB40D721</accession>
<name>A0AB40D721_DIOCR</name>
<evidence type="ECO:0000313" key="3">
    <source>
        <dbReference type="Proteomes" id="UP001515500"/>
    </source>
</evidence>
<dbReference type="SUPFAM" id="SSF52047">
    <property type="entry name" value="RNI-like"/>
    <property type="match status" value="1"/>
</dbReference>
<evidence type="ECO:0000259" key="2">
    <source>
        <dbReference type="Pfam" id="PF23598"/>
    </source>
</evidence>